<comment type="catalytic activity">
    <reaction evidence="13">
        <text>a 2'-deoxyribonucleoside 5'-diphosphate + ATP = a 2'-deoxyribonucleoside 5'-triphosphate + ADP</text>
        <dbReference type="Rhea" id="RHEA:44640"/>
        <dbReference type="ChEBI" id="CHEBI:30616"/>
        <dbReference type="ChEBI" id="CHEBI:61560"/>
        <dbReference type="ChEBI" id="CHEBI:73316"/>
        <dbReference type="ChEBI" id="CHEBI:456216"/>
        <dbReference type="EC" id="2.7.4.6"/>
    </reaction>
</comment>
<dbReference type="InterPro" id="IPR034907">
    <property type="entry name" value="NDK-like_dom"/>
</dbReference>
<feature type="binding site" evidence="13">
    <location>
        <position position="112"/>
    </location>
    <ligand>
        <name>ATP</name>
        <dbReference type="ChEBI" id="CHEBI:30616"/>
    </ligand>
</feature>
<organism evidence="17 18">
    <name type="scientific">Candidatus Scalindua brodae</name>
    <dbReference type="NCBI Taxonomy" id="237368"/>
    <lineage>
        <taxon>Bacteria</taxon>
        <taxon>Pseudomonadati</taxon>
        <taxon>Planctomycetota</taxon>
        <taxon>Candidatus Brocadiia</taxon>
        <taxon>Candidatus Brocadiales</taxon>
        <taxon>Candidatus Scalinduaceae</taxon>
        <taxon>Candidatus Scalindua</taxon>
    </lineage>
</organism>
<evidence type="ECO:0000256" key="7">
    <source>
        <dbReference type="ARBA" id="ARBA00022723"/>
    </source>
</evidence>
<evidence type="ECO:0000256" key="14">
    <source>
        <dbReference type="PROSITE-ProRule" id="PRU00706"/>
    </source>
</evidence>
<evidence type="ECO:0000256" key="3">
    <source>
        <dbReference type="ARBA" id="ARBA00012966"/>
    </source>
</evidence>
<feature type="binding site" evidence="13">
    <location>
        <position position="102"/>
    </location>
    <ligand>
        <name>ATP</name>
        <dbReference type="ChEBI" id="CHEBI:30616"/>
    </ligand>
</feature>
<keyword evidence="10 13" id="KW-0067">ATP-binding</keyword>
<comment type="similarity">
    <text evidence="2 13 14 15">Belongs to the NDK family.</text>
</comment>
<dbReference type="CDD" id="cd04413">
    <property type="entry name" value="NDPk_I"/>
    <property type="match status" value="1"/>
</dbReference>
<dbReference type="GO" id="GO:0006241">
    <property type="term" value="P:CTP biosynthetic process"/>
    <property type="evidence" value="ECO:0007669"/>
    <property type="project" value="UniProtKB-UniRule"/>
</dbReference>
<dbReference type="PRINTS" id="PR01243">
    <property type="entry name" value="NUCDPKINASE"/>
</dbReference>
<evidence type="ECO:0000256" key="11">
    <source>
        <dbReference type="ARBA" id="ARBA00022842"/>
    </source>
</evidence>
<dbReference type="InterPro" id="IPR001564">
    <property type="entry name" value="Nucleoside_diP_kinase"/>
</dbReference>
<keyword evidence="5 13" id="KW-0597">Phosphoprotein</keyword>
<keyword evidence="8 13" id="KW-0547">Nucleotide-binding</keyword>
<keyword evidence="12 13" id="KW-0546">Nucleotide metabolism</keyword>
<proteinExistence type="inferred from homology"/>
<comment type="cofactor">
    <cofactor evidence="1 13">
        <name>Mg(2+)</name>
        <dbReference type="ChEBI" id="CHEBI:18420"/>
    </cofactor>
</comment>
<evidence type="ECO:0000256" key="10">
    <source>
        <dbReference type="ARBA" id="ARBA00022840"/>
    </source>
</evidence>
<sequence>MQKTLVIIKPDAVQRRLIGKIINRFEEKGLEIIGLKITVISKELAKEHYSVHDGKDYYKKLIEFMISGPAVMMVLRGKKAIEVTRKLMGSTFGHEAAPGTIRGDFAMSKRCNLLHSSDSEESAEREISLFFENEDLIQNDQSCLKWIYDLPGSPTDEDSF</sequence>
<keyword evidence="7 13" id="KW-0479">Metal-binding</keyword>
<dbReference type="AlphaFoldDB" id="A0A0B0EFM5"/>
<comment type="catalytic activity">
    <reaction evidence="13">
        <text>a ribonucleoside 5'-diphosphate + ATP = a ribonucleoside 5'-triphosphate + ADP</text>
        <dbReference type="Rhea" id="RHEA:18113"/>
        <dbReference type="ChEBI" id="CHEBI:30616"/>
        <dbReference type="ChEBI" id="CHEBI:57930"/>
        <dbReference type="ChEBI" id="CHEBI:61557"/>
        <dbReference type="ChEBI" id="CHEBI:456216"/>
        <dbReference type="EC" id="2.7.4.6"/>
    </reaction>
</comment>
<feature type="active site" description="Pros-phosphohistidine intermediate" evidence="13">
    <location>
        <position position="115"/>
    </location>
</feature>
<evidence type="ECO:0000256" key="1">
    <source>
        <dbReference type="ARBA" id="ARBA00001946"/>
    </source>
</evidence>
<evidence type="ECO:0000256" key="13">
    <source>
        <dbReference type="HAMAP-Rule" id="MF_00451"/>
    </source>
</evidence>
<feature type="binding site" evidence="13">
    <location>
        <position position="85"/>
    </location>
    <ligand>
        <name>ATP</name>
        <dbReference type="ChEBI" id="CHEBI:30616"/>
    </ligand>
</feature>
<evidence type="ECO:0000256" key="12">
    <source>
        <dbReference type="ARBA" id="ARBA00023080"/>
    </source>
</evidence>
<comment type="function">
    <text evidence="13">Major role in the synthesis of nucleoside triphosphates other than ATP. The ATP gamma phosphate is transferred to the NDP beta phosphate via a ping-pong mechanism, using a phosphorylated active-site intermediate.</text>
</comment>
<evidence type="ECO:0000256" key="9">
    <source>
        <dbReference type="ARBA" id="ARBA00022777"/>
    </source>
</evidence>
<comment type="caution">
    <text evidence="14">Lacks conserved residue(s) required for the propagation of feature annotation.</text>
</comment>
<dbReference type="GO" id="GO:0046872">
    <property type="term" value="F:metal ion binding"/>
    <property type="evidence" value="ECO:0007669"/>
    <property type="project" value="UniProtKB-KW"/>
</dbReference>
<keyword evidence="13" id="KW-0963">Cytoplasm</keyword>
<keyword evidence="6 13" id="KW-0808">Transferase</keyword>
<evidence type="ECO:0000256" key="4">
    <source>
        <dbReference type="ARBA" id="ARBA00017632"/>
    </source>
</evidence>
<reference evidence="17 18" key="1">
    <citation type="submission" date="2014-10" db="EMBL/GenBank/DDBJ databases">
        <title>Draft genome of anammox bacterium scalindua brodae, obtained using differential coverage binning of sequence data from two enrichment reactors.</title>
        <authorList>
            <person name="Speth D.R."/>
            <person name="Russ L."/>
            <person name="Kartal B."/>
            <person name="Op den Camp H.J."/>
            <person name="Dutilh B.E."/>
            <person name="Jetten M.S."/>
        </authorList>
    </citation>
    <scope>NUCLEOTIDE SEQUENCE [LARGE SCALE GENOMIC DNA]</scope>
    <source>
        <strain evidence="17">RU1</strain>
    </source>
</reference>
<dbReference type="PANTHER" id="PTHR11349">
    <property type="entry name" value="NUCLEOSIDE DIPHOSPHATE KINASE"/>
    <property type="match status" value="1"/>
</dbReference>
<evidence type="ECO:0000256" key="8">
    <source>
        <dbReference type="ARBA" id="ARBA00022741"/>
    </source>
</evidence>
<dbReference type="FunFam" id="3.30.70.141:FF:000003">
    <property type="entry name" value="Nucleoside diphosphate kinase"/>
    <property type="match status" value="1"/>
</dbReference>
<dbReference type="Proteomes" id="UP000030652">
    <property type="component" value="Unassembled WGS sequence"/>
</dbReference>
<dbReference type="PATRIC" id="fig|237368.3.peg.3119"/>
<dbReference type="GO" id="GO:0004550">
    <property type="term" value="F:nucleoside diphosphate kinase activity"/>
    <property type="evidence" value="ECO:0007669"/>
    <property type="project" value="UniProtKB-UniRule"/>
</dbReference>
<gene>
    <name evidence="13" type="primary">ndk</name>
    <name evidence="17" type="ORF">SCABRO_02877</name>
</gene>
<feature type="binding site" evidence="13">
    <location>
        <position position="91"/>
    </location>
    <ligand>
        <name>ATP</name>
        <dbReference type="ChEBI" id="CHEBI:30616"/>
    </ligand>
</feature>
<dbReference type="SUPFAM" id="SSF54919">
    <property type="entry name" value="Nucleoside diphosphate kinase, NDK"/>
    <property type="match status" value="1"/>
</dbReference>
<dbReference type="SMART" id="SM00562">
    <property type="entry name" value="NDK"/>
    <property type="match status" value="1"/>
</dbReference>
<dbReference type="GO" id="GO:0005524">
    <property type="term" value="F:ATP binding"/>
    <property type="evidence" value="ECO:0007669"/>
    <property type="project" value="UniProtKB-UniRule"/>
</dbReference>
<evidence type="ECO:0000313" key="18">
    <source>
        <dbReference type="Proteomes" id="UP000030652"/>
    </source>
</evidence>
<comment type="subunit">
    <text evidence="13">Homotetramer.</text>
</comment>
<keyword evidence="11 13" id="KW-0460">Magnesium</keyword>
<dbReference type="GO" id="GO:0006183">
    <property type="term" value="P:GTP biosynthetic process"/>
    <property type="evidence" value="ECO:0007669"/>
    <property type="project" value="UniProtKB-UniRule"/>
</dbReference>
<dbReference type="Pfam" id="PF00334">
    <property type="entry name" value="NDK"/>
    <property type="match status" value="1"/>
</dbReference>
<dbReference type="eggNOG" id="COG0105">
    <property type="taxonomic scope" value="Bacteria"/>
</dbReference>
<dbReference type="InterPro" id="IPR036850">
    <property type="entry name" value="NDK-like_dom_sf"/>
</dbReference>
<feature type="domain" description="Nucleoside diphosphate kinase-like" evidence="16">
    <location>
        <begin position="1"/>
        <end position="138"/>
    </location>
</feature>
<dbReference type="NCBIfam" id="NF001908">
    <property type="entry name" value="PRK00668.1"/>
    <property type="match status" value="1"/>
</dbReference>
<dbReference type="GO" id="GO:0006228">
    <property type="term" value="P:UTP biosynthetic process"/>
    <property type="evidence" value="ECO:0007669"/>
    <property type="project" value="UniProtKB-UniRule"/>
</dbReference>
<dbReference type="HAMAP" id="MF_00451">
    <property type="entry name" value="NDP_kinase"/>
    <property type="match status" value="1"/>
</dbReference>
<feature type="binding site" evidence="13">
    <location>
        <position position="57"/>
    </location>
    <ligand>
        <name>ATP</name>
        <dbReference type="ChEBI" id="CHEBI:30616"/>
    </ligand>
</feature>
<accession>A0A0B0EFM5</accession>
<name>A0A0B0EFM5_9BACT</name>
<comment type="caution">
    <text evidence="17">The sequence shown here is derived from an EMBL/GenBank/DDBJ whole genome shotgun (WGS) entry which is preliminary data.</text>
</comment>
<evidence type="ECO:0000256" key="6">
    <source>
        <dbReference type="ARBA" id="ARBA00022679"/>
    </source>
</evidence>
<dbReference type="EMBL" id="JRYO01000203">
    <property type="protein sequence ID" value="KHE91384.1"/>
    <property type="molecule type" value="Genomic_DNA"/>
</dbReference>
<evidence type="ECO:0000256" key="15">
    <source>
        <dbReference type="RuleBase" id="RU004011"/>
    </source>
</evidence>
<protein>
    <recommendedName>
        <fullName evidence="4 13">Nucleoside diphosphate kinase</fullName>
        <shortName evidence="13">NDK</shortName>
        <shortName evidence="13">NDP kinase</shortName>
        <ecNumber evidence="3 13">2.7.4.6</ecNumber>
    </recommendedName>
    <alternativeName>
        <fullName evidence="13">Nucleoside-2-P kinase</fullName>
    </alternativeName>
</protein>
<comment type="subcellular location">
    <subcellularLocation>
        <location evidence="13">Cytoplasm</location>
    </subcellularLocation>
</comment>
<evidence type="ECO:0000256" key="5">
    <source>
        <dbReference type="ARBA" id="ARBA00022553"/>
    </source>
</evidence>
<dbReference type="EC" id="2.7.4.6" evidence="3 13"/>
<evidence type="ECO:0000259" key="16">
    <source>
        <dbReference type="SMART" id="SM00562"/>
    </source>
</evidence>
<evidence type="ECO:0000313" key="17">
    <source>
        <dbReference type="EMBL" id="KHE91384.1"/>
    </source>
</evidence>
<dbReference type="PROSITE" id="PS51374">
    <property type="entry name" value="NDPK_LIKE"/>
    <property type="match status" value="1"/>
</dbReference>
<keyword evidence="9 13" id="KW-0418">Kinase</keyword>
<dbReference type="Gene3D" id="3.30.70.141">
    <property type="entry name" value="Nucleoside diphosphate kinase-like domain"/>
    <property type="match status" value="1"/>
</dbReference>
<evidence type="ECO:0000256" key="2">
    <source>
        <dbReference type="ARBA" id="ARBA00008142"/>
    </source>
</evidence>
<feature type="binding site" evidence="13">
    <location>
        <position position="9"/>
    </location>
    <ligand>
        <name>ATP</name>
        <dbReference type="ChEBI" id="CHEBI:30616"/>
    </ligand>
</feature>
<dbReference type="GO" id="GO:0005737">
    <property type="term" value="C:cytoplasm"/>
    <property type="evidence" value="ECO:0007669"/>
    <property type="project" value="UniProtKB-SubCell"/>
</dbReference>